<dbReference type="AlphaFoldDB" id="A0A1D2MI77"/>
<name>A0A1D2MI77_ORCCI</name>
<evidence type="ECO:0000256" key="1">
    <source>
        <dbReference type="SAM" id="MobiDB-lite"/>
    </source>
</evidence>
<sequence length="359" mass="40026">MAKWKTAWHFFVDNFVQVVLGLVLTLVWIQMYPCLYGFDSVMDIESISYTRLLALTVVNGNKTEIPFENPMVKKSSPPVPTLCNFIMFGFFCFVEKLMGPYTFACALVLFLVAVVYVAPISIIIFCVCSSVVTVVCMIAQGVSVVMYNSLQVMPIISWIPIVYVRVNILSIFLIYIVFGMRLLKKICGLHSCQSNNNATDDDQQALQSSDDDTDDDDGEDRWMDCENANFSTAGWMAASTPLKKSDTAPGKKAKQVGRNGIFTPTPLKRWDIAPKRLRTSNVHSIDIQQGTAKTAALTRAIANVLAKFNFKTKDYKVQSVEGEYGTKHFVGFPDYPPVIKPDGLPNTSPNIPKNITLHI</sequence>
<comment type="caution">
    <text evidence="3">The sequence shown here is derived from an EMBL/GenBank/DDBJ whole genome shotgun (WGS) entry which is preliminary data.</text>
</comment>
<evidence type="ECO:0000313" key="3">
    <source>
        <dbReference type="EMBL" id="ODM92696.1"/>
    </source>
</evidence>
<dbReference type="Proteomes" id="UP000094527">
    <property type="component" value="Unassembled WGS sequence"/>
</dbReference>
<keyword evidence="2" id="KW-0472">Membrane</keyword>
<organism evidence="3 4">
    <name type="scientific">Orchesella cincta</name>
    <name type="common">Springtail</name>
    <name type="synonym">Podura cincta</name>
    <dbReference type="NCBI Taxonomy" id="48709"/>
    <lineage>
        <taxon>Eukaryota</taxon>
        <taxon>Metazoa</taxon>
        <taxon>Ecdysozoa</taxon>
        <taxon>Arthropoda</taxon>
        <taxon>Hexapoda</taxon>
        <taxon>Collembola</taxon>
        <taxon>Entomobryomorpha</taxon>
        <taxon>Entomobryoidea</taxon>
        <taxon>Orchesellidae</taxon>
        <taxon>Orchesellinae</taxon>
        <taxon>Orchesella</taxon>
    </lineage>
</organism>
<evidence type="ECO:0000313" key="4">
    <source>
        <dbReference type="Proteomes" id="UP000094527"/>
    </source>
</evidence>
<feature type="transmembrane region" description="Helical" evidence="2">
    <location>
        <begin position="7"/>
        <end position="29"/>
    </location>
</feature>
<feature type="transmembrane region" description="Helical" evidence="2">
    <location>
        <begin position="101"/>
        <end position="125"/>
    </location>
</feature>
<keyword evidence="2" id="KW-1133">Transmembrane helix</keyword>
<accession>A0A1D2MI77</accession>
<feature type="transmembrane region" description="Helical" evidence="2">
    <location>
        <begin position="131"/>
        <end position="150"/>
    </location>
</feature>
<feature type="transmembrane region" description="Helical" evidence="2">
    <location>
        <begin position="162"/>
        <end position="183"/>
    </location>
</feature>
<proteinExistence type="predicted"/>
<gene>
    <name evidence="3" type="ORF">Ocin01_13987</name>
</gene>
<dbReference type="EMBL" id="LJIJ01001174">
    <property type="protein sequence ID" value="ODM92696.1"/>
    <property type="molecule type" value="Genomic_DNA"/>
</dbReference>
<protein>
    <submittedName>
        <fullName evidence="3">Uncharacterized protein</fullName>
    </submittedName>
</protein>
<feature type="region of interest" description="Disordered" evidence="1">
    <location>
        <begin position="199"/>
        <end position="222"/>
    </location>
</feature>
<keyword evidence="2" id="KW-0812">Transmembrane</keyword>
<feature type="compositionally biased region" description="Acidic residues" evidence="1">
    <location>
        <begin position="199"/>
        <end position="219"/>
    </location>
</feature>
<keyword evidence="4" id="KW-1185">Reference proteome</keyword>
<evidence type="ECO:0000256" key="2">
    <source>
        <dbReference type="SAM" id="Phobius"/>
    </source>
</evidence>
<reference evidence="3 4" key="1">
    <citation type="journal article" date="2016" name="Genome Biol. Evol.">
        <title>Gene Family Evolution Reflects Adaptation to Soil Environmental Stressors in the Genome of the Collembolan Orchesella cincta.</title>
        <authorList>
            <person name="Faddeeva-Vakhrusheva A."/>
            <person name="Derks M.F."/>
            <person name="Anvar S.Y."/>
            <person name="Agamennone V."/>
            <person name="Suring W."/>
            <person name="Smit S."/>
            <person name="van Straalen N.M."/>
            <person name="Roelofs D."/>
        </authorList>
    </citation>
    <scope>NUCLEOTIDE SEQUENCE [LARGE SCALE GENOMIC DNA]</scope>
    <source>
        <tissue evidence="3">Mixed pool</tissue>
    </source>
</reference>